<sequence length="272" mass="29949">VPSNISVFFVDVNSTNPTAYGSGGFHVSEWASDISDINDTVNYMNDTLNYLNGTYFPALEAKIDNIYTLLQNVDGNITNIIALPSALYSLLNDTYNISYYLNNTVWAGYVASQLFNISNMTYNIAEYINTTVGYINLSWDGYNASQLFNISNMTYVLVDSIENILIHVNSTVTTIAGAFEVRLTEFGEINPGDDYLAQVTIFDSDGAMKNADFAPTISLWDSSGNLIVNNIPMAWIATGQYTYLYTTAGGQPAGQWTTMTRTTIGGEEVKNI</sequence>
<comment type="caution">
    <text evidence="1">The sequence shown here is derived from an EMBL/GenBank/DDBJ whole genome shotgun (WGS) entry which is preliminary data.</text>
</comment>
<feature type="non-terminal residue" evidence="1">
    <location>
        <position position="272"/>
    </location>
</feature>
<proteinExistence type="predicted"/>
<dbReference type="EMBL" id="BARU01026218">
    <property type="protein sequence ID" value="GAH75099.1"/>
    <property type="molecule type" value="Genomic_DNA"/>
</dbReference>
<organism evidence="1">
    <name type="scientific">marine sediment metagenome</name>
    <dbReference type="NCBI Taxonomy" id="412755"/>
    <lineage>
        <taxon>unclassified sequences</taxon>
        <taxon>metagenomes</taxon>
        <taxon>ecological metagenomes</taxon>
    </lineage>
</organism>
<feature type="non-terminal residue" evidence="1">
    <location>
        <position position="1"/>
    </location>
</feature>
<name>X1J9Q6_9ZZZZ</name>
<evidence type="ECO:0000313" key="1">
    <source>
        <dbReference type="EMBL" id="GAH75099.1"/>
    </source>
</evidence>
<protein>
    <submittedName>
        <fullName evidence="1">Uncharacterized protein</fullName>
    </submittedName>
</protein>
<gene>
    <name evidence="1" type="ORF">S03H2_42149</name>
</gene>
<dbReference type="AlphaFoldDB" id="X1J9Q6"/>
<accession>X1J9Q6</accession>
<reference evidence="1" key="1">
    <citation type="journal article" date="2014" name="Front. Microbiol.">
        <title>High frequency of phylogenetically diverse reductive dehalogenase-homologous genes in deep subseafloor sedimentary metagenomes.</title>
        <authorList>
            <person name="Kawai M."/>
            <person name="Futagami T."/>
            <person name="Toyoda A."/>
            <person name="Takaki Y."/>
            <person name="Nishi S."/>
            <person name="Hori S."/>
            <person name="Arai W."/>
            <person name="Tsubouchi T."/>
            <person name="Morono Y."/>
            <person name="Uchiyama I."/>
            <person name="Ito T."/>
            <person name="Fujiyama A."/>
            <person name="Inagaki F."/>
            <person name="Takami H."/>
        </authorList>
    </citation>
    <scope>NUCLEOTIDE SEQUENCE</scope>
    <source>
        <strain evidence="1">Expedition CK06-06</strain>
    </source>
</reference>